<feature type="transmembrane region" description="Helical" evidence="5">
    <location>
        <begin position="81"/>
        <end position="103"/>
    </location>
</feature>
<comment type="caution">
    <text evidence="7">The sequence shown here is derived from an EMBL/GenBank/DDBJ whole genome shotgun (WGS) entry which is preliminary data.</text>
</comment>
<feature type="transmembrane region" description="Helical" evidence="5">
    <location>
        <begin position="52"/>
        <end position="69"/>
    </location>
</feature>
<evidence type="ECO:0000259" key="6">
    <source>
        <dbReference type="Pfam" id="PF04932"/>
    </source>
</evidence>
<dbReference type="AlphaFoldDB" id="A0AAW6TUA8"/>
<feature type="transmembrane region" description="Helical" evidence="5">
    <location>
        <begin position="416"/>
        <end position="434"/>
    </location>
</feature>
<evidence type="ECO:0000256" key="2">
    <source>
        <dbReference type="ARBA" id="ARBA00022692"/>
    </source>
</evidence>
<evidence type="ECO:0000313" key="8">
    <source>
        <dbReference type="Proteomes" id="UP001431776"/>
    </source>
</evidence>
<feature type="transmembrane region" description="Helical" evidence="5">
    <location>
        <begin position="392"/>
        <end position="410"/>
    </location>
</feature>
<protein>
    <submittedName>
        <fullName evidence="7">O-antigen ligase family protein</fullName>
    </submittedName>
</protein>
<dbReference type="GO" id="GO:0016020">
    <property type="term" value="C:membrane"/>
    <property type="evidence" value="ECO:0007669"/>
    <property type="project" value="UniProtKB-SubCell"/>
</dbReference>
<dbReference type="Pfam" id="PF04932">
    <property type="entry name" value="Wzy_C"/>
    <property type="match status" value="1"/>
</dbReference>
<dbReference type="PANTHER" id="PTHR37422">
    <property type="entry name" value="TEICHURONIC ACID BIOSYNTHESIS PROTEIN TUAE"/>
    <property type="match status" value="1"/>
</dbReference>
<comment type="subcellular location">
    <subcellularLocation>
        <location evidence="1">Membrane</location>
        <topology evidence="1">Multi-pass membrane protein</topology>
    </subcellularLocation>
</comment>
<dbReference type="InterPro" id="IPR007016">
    <property type="entry name" value="O-antigen_ligase-rel_domated"/>
</dbReference>
<keyword evidence="3 5" id="KW-1133">Transmembrane helix</keyword>
<name>A0AAW6TUA8_9BACT</name>
<evidence type="ECO:0000256" key="5">
    <source>
        <dbReference type="SAM" id="Phobius"/>
    </source>
</evidence>
<sequence>MSIRITALYLVVAGLSIYAWKDWFKSLCGLILLMGVIEHEDMPKSMLGIQGLNLWNVLFLMILLAWVAARRRDNLTWGMPRHVNMLLLLYLGVIVLGFLRAVADRSYLDHYPLASLISEELINTVKWVLPGILLFDGCRSRKQVVLAVVCILVVYLLLSAQVIKRMPLESALGGENERIQRIRLKICLSIGYSAPNLSTILAGASWAMLAALPLVHKKKYWLLLLAAAGMVAFGQALTGGRAGYLAWGATGLMLCLLKWRRYLLLAPVMLIVMPMVVPGTAERMLQGFGQTDASGQETVDDLSVTSGRTAIWPYVIDKIGESPVIGHGRLAMVRTGLYDQMTLMGHEGFSHPHNMYLQTLLDNGILGSIPIFLFWGTMLVYSTRLFRSPNRLYAAVGGLSLSLMLAQLFAGIGSQYFYPTASTLTVWAAMLLALRVHVEEKRAQEALQTDSLWDVPVPIPEREIAYAHAEETAWQ</sequence>
<reference evidence="7" key="1">
    <citation type="submission" date="2023-05" db="EMBL/GenBank/DDBJ databases">
        <title>Anaerotaeda fermentans gen. nov., sp. nov., a novel anaerobic planctomycete of the new family within the order Sedimentisphaerales isolated from Taman Peninsula, Russia.</title>
        <authorList>
            <person name="Khomyakova M.A."/>
            <person name="Merkel A.Y."/>
            <person name="Slobodkin A.I."/>
        </authorList>
    </citation>
    <scope>NUCLEOTIDE SEQUENCE</scope>
    <source>
        <strain evidence="7">M17dextr</strain>
    </source>
</reference>
<dbReference type="InterPro" id="IPR051533">
    <property type="entry name" value="WaaL-like"/>
</dbReference>
<organism evidence="7 8">
    <name type="scientific">Anaerobaca lacustris</name>
    <dbReference type="NCBI Taxonomy" id="3044600"/>
    <lineage>
        <taxon>Bacteria</taxon>
        <taxon>Pseudomonadati</taxon>
        <taxon>Planctomycetota</taxon>
        <taxon>Phycisphaerae</taxon>
        <taxon>Sedimentisphaerales</taxon>
        <taxon>Anaerobacaceae</taxon>
        <taxon>Anaerobaca</taxon>
    </lineage>
</organism>
<feature type="domain" description="O-antigen ligase-related" evidence="6">
    <location>
        <begin position="230"/>
        <end position="369"/>
    </location>
</feature>
<feature type="transmembrane region" description="Helical" evidence="5">
    <location>
        <begin position="220"/>
        <end position="238"/>
    </location>
</feature>
<evidence type="ECO:0000313" key="7">
    <source>
        <dbReference type="EMBL" id="MDI6447839.1"/>
    </source>
</evidence>
<proteinExistence type="predicted"/>
<evidence type="ECO:0000256" key="4">
    <source>
        <dbReference type="ARBA" id="ARBA00023136"/>
    </source>
</evidence>
<feature type="transmembrane region" description="Helical" evidence="5">
    <location>
        <begin position="259"/>
        <end position="277"/>
    </location>
</feature>
<feature type="transmembrane region" description="Helical" evidence="5">
    <location>
        <begin position="360"/>
        <end position="380"/>
    </location>
</feature>
<keyword evidence="2 5" id="KW-0812">Transmembrane</keyword>
<keyword evidence="8" id="KW-1185">Reference proteome</keyword>
<dbReference type="PANTHER" id="PTHR37422:SF13">
    <property type="entry name" value="LIPOPOLYSACCHARIDE BIOSYNTHESIS PROTEIN PA4999-RELATED"/>
    <property type="match status" value="1"/>
</dbReference>
<feature type="transmembrane region" description="Helical" evidence="5">
    <location>
        <begin position="184"/>
        <end position="208"/>
    </location>
</feature>
<dbReference type="GO" id="GO:0016874">
    <property type="term" value="F:ligase activity"/>
    <property type="evidence" value="ECO:0007669"/>
    <property type="project" value="UniProtKB-KW"/>
</dbReference>
<dbReference type="RefSeq" id="WP_349243251.1">
    <property type="nucleotide sequence ID" value="NZ_JASCXX010000002.1"/>
</dbReference>
<evidence type="ECO:0000256" key="1">
    <source>
        <dbReference type="ARBA" id="ARBA00004141"/>
    </source>
</evidence>
<dbReference type="Proteomes" id="UP001431776">
    <property type="component" value="Unassembled WGS sequence"/>
</dbReference>
<dbReference type="EMBL" id="JASCXX010000002">
    <property type="protein sequence ID" value="MDI6447839.1"/>
    <property type="molecule type" value="Genomic_DNA"/>
</dbReference>
<accession>A0AAW6TUA8</accession>
<keyword evidence="7" id="KW-0436">Ligase</keyword>
<gene>
    <name evidence="7" type="ORF">QJ522_02190</name>
</gene>
<keyword evidence="4 5" id="KW-0472">Membrane</keyword>
<feature type="transmembrane region" description="Helical" evidence="5">
    <location>
        <begin position="144"/>
        <end position="163"/>
    </location>
</feature>
<evidence type="ECO:0000256" key="3">
    <source>
        <dbReference type="ARBA" id="ARBA00022989"/>
    </source>
</evidence>